<evidence type="ECO:0000313" key="2">
    <source>
        <dbReference type="Proteomes" id="UP000070121"/>
    </source>
</evidence>
<dbReference type="Proteomes" id="UP000070121">
    <property type="component" value="Unassembled WGS sequence"/>
</dbReference>
<reference evidence="1 2" key="1">
    <citation type="submission" date="2014-02" db="EMBL/GenBank/DDBJ databases">
        <title>The genome sequence of Colletotrichum salicis CBS 607.94.</title>
        <authorList>
            <person name="Baroncelli R."/>
            <person name="Thon M.R."/>
        </authorList>
    </citation>
    <scope>NUCLEOTIDE SEQUENCE [LARGE SCALE GENOMIC DNA]</scope>
    <source>
        <strain evidence="1 2">CBS 607.94</strain>
    </source>
</reference>
<name>A0A135TBL0_9PEZI</name>
<evidence type="ECO:0008006" key="3">
    <source>
        <dbReference type="Google" id="ProtNLM"/>
    </source>
</evidence>
<protein>
    <recommendedName>
        <fullName evidence="3">Ankyrin repeat protein</fullName>
    </recommendedName>
</protein>
<dbReference type="STRING" id="1209931.A0A135TBL0"/>
<sequence length="105" mass="11459">MTLLLDKCGDEICITEAVVKAAAERGNIDTIMLLLDKRGDEVRIKEDVVKAAAGNRRSGQEIMALLLDKRGDEVRITEDVVKAAAQTSAYVDPAWGDIARLYRAA</sequence>
<dbReference type="Pfam" id="PF23397">
    <property type="entry name" value="DUF7104"/>
    <property type="match status" value="3"/>
</dbReference>
<accession>A0A135TBL0</accession>
<dbReference type="OrthoDB" id="4849983at2759"/>
<dbReference type="Gene3D" id="1.20.5.340">
    <property type="match status" value="1"/>
</dbReference>
<gene>
    <name evidence="1" type="ORF">CSAL01_08605</name>
</gene>
<dbReference type="InterPro" id="IPR055530">
    <property type="entry name" value="DUF7104"/>
</dbReference>
<organism evidence="1 2">
    <name type="scientific">Colletotrichum salicis</name>
    <dbReference type="NCBI Taxonomy" id="1209931"/>
    <lineage>
        <taxon>Eukaryota</taxon>
        <taxon>Fungi</taxon>
        <taxon>Dikarya</taxon>
        <taxon>Ascomycota</taxon>
        <taxon>Pezizomycotina</taxon>
        <taxon>Sordariomycetes</taxon>
        <taxon>Hypocreomycetidae</taxon>
        <taxon>Glomerellales</taxon>
        <taxon>Glomerellaceae</taxon>
        <taxon>Colletotrichum</taxon>
        <taxon>Colletotrichum acutatum species complex</taxon>
    </lineage>
</organism>
<comment type="caution">
    <text evidence="1">The sequence shown here is derived from an EMBL/GenBank/DDBJ whole genome shotgun (WGS) entry which is preliminary data.</text>
</comment>
<evidence type="ECO:0000313" key="1">
    <source>
        <dbReference type="EMBL" id="KXH45552.1"/>
    </source>
</evidence>
<dbReference type="AlphaFoldDB" id="A0A135TBL0"/>
<proteinExistence type="predicted"/>
<dbReference type="EMBL" id="JFFI01002038">
    <property type="protein sequence ID" value="KXH45552.1"/>
    <property type="molecule type" value="Genomic_DNA"/>
</dbReference>
<keyword evidence="2" id="KW-1185">Reference proteome</keyword>